<dbReference type="Proteomes" id="UP001183682">
    <property type="component" value="Unassembled WGS sequence"/>
</dbReference>
<dbReference type="EMBL" id="JARPZN010000007">
    <property type="protein sequence ID" value="MDT2690736.1"/>
    <property type="molecule type" value="Genomic_DNA"/>
</dbReference>
<reference evidence="2 3" key="1">
    <citation type="submission" date="2018-06" db="EMBL/GenBank/DDBJ databases">
        <authorList>
            <consortium name="Pathogen Informatics"/>
            <person name="Doyle S."/>
        </authorList>
    </citation>
    <scope>NUCLEOTIDE SEQUENCE [LARGE SCALE GENOMIC DNA]</scope>
    <source>
        <strain evidence="2 3">NCTC12360</strain>
    </source>
</reference>
<evidence type="ECO:0000313" key="2">
    <source>
        <dbReference type="EMBL" id="STD83655.1"/>
    </source>
</evidence>
<dbReference type="EMBL" id="UFYW01000001">
    <property type="protein sequence ID" value="STD83655.1"/>
    <property type="molecule type" value="Genomic_DNA"/>
</dbReference>
<protein>
    <submittedName>
        <fullName evidence="2">Uncharacterized protein</fullName>
    </submittedName>
</protein>
<accession>A0A376H4B2</accession>
<evidence type="ECO:0000313" key="1">
    <source>
        <dbReference type="EMBL" id="MDT2690736.1"/>
    </source>
</evidence>
<organism evidence="2 3">
    <name type="scientific">Enterococcus gallinarum</name>
    <dbReference type="NCBI Taxonomy" id="1353"/>
    <lineage>
        <taxon>Bacteria</taxon>
        <taxon>Bacillati</taxon>
        <taxon>Bacillota</taxon>
        <taxon>Bacilli</taxon>
        <taxon>Lactobacillales</taxon>
        <taxon>Enterococcaceae</taxon>
        <taxon>Enterococcus</taxon>
    </lineage>
</organism>
<keyword evidence="3" id="KW-1185">Reference proteome</keyword>
<dbReference type="AlphaFoldDB" id="A0A376H4B2"/>
<gene>
    <name evidence="2" type="ORF">NCTC12360_02128</name>
    <name evidence="1" type="ORF">P7E30_11060</name>
</gene>
<dbReference type="Proteomes" id="UP000254807">
    <property type="component" value="Unassembled WGS sequence"/>
</dbReference>
<name>A0A376H4B2_ENTGA</name>
<reference evidence="1" key="2">
    <citation type="submission" date="2023-03" db="EMBL/GenBank/DDBJ databases">
        <authorList>
            <person name="Shen W."/>
            <person name="Cai J."/>
        </authorList>
    </citation>
    <scope>NUCLEOTIDE SEQUENCE</scope>
    <source>
        <strain evidence="1">K69-2</strain>
    </source>
</reference>
<evidence type="ECO:0000313" key="3">
    <source>
        <dbReference type="Proteomes" id="UP000254807"/>
    </source>
</evidence>
<proteinExistence type="predicted"/>
<dbReference type="RefSeq" id="WP_156424254.1">
    <property type="nucleotide sequence ID" value="NZ_JABMDB010000064.1"/>
</dbReference>
<sequence length="50" mass="5699">MTDKKIKQIVIYVEIEDDCVEVAGFKIPKELDEENVEYILGSVLANIIDD</sequence>